<keyword evidence="4" id="KW-0472">Membrane</keyword>
<reference evidence="9" key="1">
    <citation type="journal article" date="2019" name="Int. J. Syst. Evol. Microbiol.">
        <title>The Global Catalogue of Microorganisms (GCM) 10K type strain sequencing project: providing services to taxonomists for standard genome sequencing and annotation.</title>
        <authorList>
            <consortium name="The Broad Institute Genomics Platform"/>
            <consortium name="The Broad Institute Genome Sequencing Center for Infectious Disease"/>
            <person name="Wu L."/>
            <person name="Ma J."/>
        </authorList>
    </citation>
    <scope>NUCLEOTIDE SEQUENCE [LARGE SCALE GENOMIC DNA]</scope>
    <source>
        <strain evidence="9">JCM 17111</strain>
    </source>
</reference>
<evidence type="ECO:0000256" key="5">
    <source>
        <dbReference type="ARBA" id="ARBA00023237"/>
    </source>
</evidence>
<dbReference type="EMBL" id="BAABCY010000077">
    <property type="protein sequence ID" value="GAA3577662.1"/>
    <property type="molecule type" value="Genomic_DNA"/>
</dbReference>
<dbReference type="SUPFAM" id="SSF48452">
    <property type="entry name" value="TPR-like"/>
    <property type="match status" value="1"/>
</dbReference>
<name>A0ABP6Y572_9FLAO</name>
<keyword evidence="3" id="KW-0732">Signal</keyword>
<dbReference type="InterPro" id="IPR012944">
    <property type="entry name" value="SusD_RagB_dom"/>
</dbReference>
<feature type="domain" description="SusD-like N-terminal" evidence="7">
    <location>
        <begin position="21"/>
        <end position="205"/>
    </location>
</feature>
<evidence type="ECO:0000259" key="6">
    <source>
        <dbReference type="Pfam" id="PF07980"/>
    </source>
</evidence>
<evidence type="ECO:0000256" key="1">
    <source>
        <dbReference type="ARBA" id="ARBA00004442"/>
    </source>
</evidence>
<dbReference type="InterPro" id="IPR011990">
    <property type="entry name" value="TPR-like_helical_dom_sf"/>
</dbReference>
<organism evidence="8 9">
    <name type="scientific">Snuella lapsa</name>
    <dbReference type="NCBI Taxonomy" id="870481"/>
    <lineage>
        <taxon>Bacteria</taxon>
        <taxon>Pseudomonadati</taxon>
        <taxon>Bacteroidota</taxon>
        <taxon>Flavobacteriia</taxon>
        <taxon>Flavobacteriales</taxon>
        <taxon>Flavobacteriaceae</taxon>
        <taxon>Snuella</taxon>
    </lineage>
</organism>
<feature type="domain" description="RagB/SusD" evidence="6">
    <location>
        <begin position="285"/>
        <end position="590"/>
    </location>
</feature>
<dbReference type="RefSeq" id="WP_345006941.1">
    <property type="nucleotide sequence ID" value="NZ_BAABCY010000077.1"/>
</dbReference>
<evidence type="ECO:0000256" key="2">
    <source>
        <dbReference type="ARBA" id="ARBA00006275"/>
    </source>
</evidence>
<keyword evidence="9" id="KW-1185">Reference proteome</keyword>
<comment type="similarity">
    <text evidence="2">Belongs to the SusD family.</text>
</comment>
<protein>
    <submittedName>
        <fullName evidence="8">RagB/SusD family nutrient uptake outer membrane protein</fullName>
    </submittedName>
</protein>
<dbReference type="InterPro" id="IPR033985">
    <property type="entry name" value="SusD-like_N"/>
</dbReference>
<sequence length="590" mass="66328">MKKIYVLILIVTLTFVGCSDDFLETPPQTQIVKENYFTSEEHLQLYLNGLHSLSGYGLFLSDQGTDDMATTGAVEIKNMMVGIPTAENIGGGWSWSYLRNINFFLENFDKADINEDDKKHYEGVAKYYRAQFYFSKVKRFSDVPWYGKTLSTTDEDLYKPRDSRTLVVDSIISDIQFASKHIREDVALGNIHKWAAVMLQARIALYEGTYRKYHPELSLEGTANRFLQIARDAAKELMDSGEFSIHNTGNPETDYYTLFSSEDLTAIQEAILINVYDTEKNRFSGNGTVFGNYEQSPSKSLINSYLMNDGTRFTEQLGANAMTFVEEFQDRDPRLSQTFVYPGWIQAGSSNPYISEFNRNFTGYHQIKGYNNTTEGAGVDVAVYRYAEALLTYAEAKAELGELAQGDLDASINLLRARVGLPDLDMVAANSDVDPVMATRFPNVSGTNQGVIFEIRRERRVEYAAEGVRFDDMMRWAAGKEFEILPVGMYFPGLGKYDMTGDGIDDIAIIASGEDIPSPKEQNSLGVDLIYYKAGPFGDAGASIYLSNGTSGNMVTEDAVRTFVEPKYYYRPIPQQQVDLNPNLTQIMGW</sequence>
<evidence type="ECO:0000313" key="9">
    <source>
        <dbReference type="Proteomes" id="UP001500954"/>
    </source>
</evidence>
<gene>
    <name evidence="8" type="ORF">GCM10022395_28010</name>
</gene>
<dbReference type="Gene3D" id="1.25.40.390">
    <property type="match status" value="1"/>
</dbReference>
<keyword evidence="5" id="KW-0998">Cell outer membrane</keyword>
<dbReference type="Pfam" id="PF14322">
    <property type="entry name" value="SusD-like_3"/>
    <property type="match status" value="1"/>
</dbReference>
<evidence type="ECO:0000256" key="4">
    <source>
        <dbReference type="ARBA" id="ARBA00023136"/>
    </source>
</evidence>
<dbReference type="PROSITE" id="PS51257">
    <property type="entry name" value="PROKAR_LIPOPROTEIN"/>
    <property type="match status" value="1"/>
</dbReference>
<dbReference type="Proteomes" id="UP001500954">
    <property type="component" value="Unassembled WGS sequence"/>
</dbReference>
<evidence type="ECO:0000313" key="8">
    <source>
        <dbReference type="EMBL" id="GAA3577662.1"/>
    </source>
</evidence>
<comment type="caution">
    <text evidence="8">The sequence shown here is derived from an EMBL/GenBank/DDBJ whole genome shotgun (WGS) entry which is preliminary data.</text>
</comment>
<dbReference type="Pfam" id="PF07980">
    <property type="entry name" value="SusD_RagB"/>
    <property type="match status" value="1"/>
</dbReference>
<evidence type="ECO:0000256" key="3">
    <source>
        <dbReference type="ARBA" id="ARBA00022729"/>
    </source>
</evidence>
<proteinExistence type="inferred from homology"/>
<comment type="subcellular location">
    <subcellularLocation>
        <location evidence="1">Cell outer membrane</location>
    </subcellularLocation>
</comment>
<accession>A0ABP6Y572</accession>
<evidence type="ECO:0000259" key="7">
    <source>
        <dbReference type="Pfam" id="PF14322"/>
    </source>
</evidence>